<dbReference type="CDD" id="cd00279">
    <property type="entry name" value="YlxR"/>
    <property type="match status" value="1"/>
</dbReference>
<dbReference type="SUPFAM" id="SSF64376">
    <property type="entry name" value="YlxR-like"/>
    <property type="match status" value="1"/>
</dbReference>
<dbReference type="InterPro" id="IPR007393">
    <property type="entry name" value="YlxR_dom"/>
</dbReference>
<protein>
    <submittedName>
        <fullName evidence="2">COG2740: Predicted nucleic-acid-binding protein implicated in transcription termination</fullName>
    </submittedName>
</protein>
<gene>
    <name evidence="2" type="ORF">MNBD_DELTA01-1653</name>
</gene>
<dbReference type="Pfam" id="PF04296">
    <property type="entry name" value="YlxR"/>
    <property type="match status" value="1"/>
</dbReference>
<feature type="domain" description="YlxR" evidence="1">
    <location>
        <begin position="11"/>
        <end position="74"/>
    </location>
</feature>
<evidence type="ECO:0000313" key="2">
    <source>
        <dbReference type="EMBL" id="VAV82616.1"/>
    </source>
</evidence>
<dbReference type="Gene3D" id="3.30.1230.10">
    <property type="entry name" value="YlxR-like"/>
    <property type="match status" value="1"/>
</dbReference>
<dbReference type="EMBL" id="UOEA01000023">
    <property type="protein sequence ID" value="VAV82616.1"/>
    <property type="molecule type" value="Genomic_DNA"/>
</dbReference>
<dbReference type="AlphaFoldDB" id="A0A3B0R040"/>
<dbReference type="PANTHER" id="PTHR34215:SF1">
    <property type="entry name" value="YLXR DOMAIN-CONTAINING PROTEIN"/>
    <property type="match status" value="1"/>
</dbReference>
<proteinExistence type="predicted"/>
<name>A0A3B0R040_9ZZZZ</name>
<reference evidence="2" key="1">
    <citation type="submission" date="2018-06" db="EMBL/GenBank/DDBJ databases">
        <authorList>
            <person name="Zhirakovskaya E."/>
        </authorList>
    </citation>
    <scope>NUCLEOTIDE SEQUENCE</scope>
</reference>
<dbReference type="InterPro" id="IPR035931">
    <property type="entry name" value="YlxR-like_sf"/>
</dbReference>
<evidence type="ECO:0000259" key="1">
    <source>
        <dbReference type="Pfam" id="PF04296"/>
    </source>
</evidence>
<sequence length="118" mass="12978">MARQSSNGPVRSCVGCGARRAKQELVRFANKEGTLLPDISSLINGRGAYLCYNKKCFFKALKKNAFSRAFKTQIGLVGLDVSHADAKPIKEAAYEDLWQIVSDKLSKTGKIKEVKLKG</sequence>
<organism evidence="2">
    <name type="scientific">hydrothermal vent metagenome</name>
    <dbReference type="NCBI Taxonomy" id="652676"/>
    <lineage>
        <taxon>unclassified sequences</taxon>
        <taxon>metagenomes</taxon>
        <taxon>ecological metagenomes</taxon>
    </lineage>
</organism>
<dbReference type="InterPro" id="IPR037465">
    <property type="entry name" value="YlxR"/>
</dbReference>
<accession>A0A3B0R040</accession>
<dbReference type="PANTHER" id="PTHR34215">
    <property type="entry name" value="BLL0784 PROTEIN"/>
    <property type="match status" value="1"/>
</dbReference>